<dbReference type="InterPro" id="IPR010998">
    <property type="entry name" value="Integrase_recombinase_N"/>
</dbReference>
<evidence type="ECO:0000256" key="9">
    <source>
        <dbReference type="SAM" id="MobiDB-lite"/>
    </source>
</evidence>
<sequence>MANPIKPEPGRGGAPPSGSELQQACSEYLDMLRHARRLSPRTLTNYRRDLEDLQTRAQSHELPLAGITPHHIRAWVAALHGGGMTPRAIAARLSGWRGLFTWLGQHGCLPSNPVQDVRAPRAARPLPKALSVDQAVALASYAPAADTPEASTPAGPLARARGRAIAELLYSSGLRVSELVGLDMRYTRTAEHESAGWVDWDACEVTVLGKGGKRRTVPVGAPALQALRDWLALRPPASPASAASDQAALFLGPRGRRISPQRVWEELRARARAAGLPTAVHPHMLRHSFASHLLQSSGDLRGVQELLGHASIASTQIYTRLDFQHLAKVYDAAHPRAKKPR</sequence>
<dbReference type="InterPro" id="IPR011010">
    <property type="entry name" value="DNA_brk_join_enz"/>
</dbReference>
<feature type="domain" description="Core-binding (CB)" evidence="11">
    <location>
        <begin position="19"/>
        <end position="104"/>
    </location>
</feature>
<dbReference type="InterPro" id="IPR013762">
    <property type="entry name" value="Integrase-like_cat_sf"/>
</dbReference>
<dbReference type="AlphaFoldDB" id="A0A1J5QD12"/>
<accession>A0A1J5QD12</accession>
<dbReference type="SUPFAM" id="SSF56349">
    <property type="entry name" value="DNA breaking-rejoining enzymes"/>
    <property type="match status" value="1"/>
</dbReference>
<dbReference type="Pfam" id="PF00589">
    <property type="entry name" value="Phage_integrase"/>
    <property type="match status" value="1"/>
</dbReference>
<evidence type="ECO:0000256" key="6">
    <source>
        <dbReference type="ARBA" id="ARBA00023125"/>
    </source>
</evidence>
<keyword evidence="3" id="KW-0132">Cell division</keyword>
<dbReference type="InterPro" id="IPR044068">
    <property type="entry name" value="CB"/>
</dbReference>
<protein>
    <submittedName>
        <fullName evidence="12">Tyrosine recombinase XerC</fullName>
    </submittedName>
</protein>
<dbReference type="CDD" id="cd00798">
    <property type="entry name" value="INT_XerDC_C"/>
    <property type="match status" value="1"/>
</dbReference>
<dbReference type="Gene3D" id="1.10.150.130">
    <property type="match status" value="1"/>
</dbReference>
<keyword evidence="2" id="KW-0963">Cytoplasm</keyword>
<organism evidence="12">
    <name type="scientific">mine drainage metagenome</name>
    <dbReference type="NCBI Taxonomy" id="410659"/>
    <lineage>
        <taxon>unclassified sequences</taxon>
        <taxon>metagenomes</taxon>
        <taxon>ecological metagenomes</taxon>
    </lineage>
</organism>
<gene>
    <name evidence="12" type="primary">xerC_46</name>
    <name evidence="12" type="ORF">GALL_367220</name>
</gene>
<evidence type="ECO:0000256" key="8">
    <source>
        <dbReference type="ARBA" id="ARBA00023306"/>
    </source>
</evidence>
<evidence type="ECO:0000313" key="12">
    <source>
        <dbReference type="EMBL" id="OIQ81505.1"/>
    </source>
</evidence>
<evidence type="ECO:0000259" key="11">
    <source>
        <dbReference type="PROSITE" id="PS51900"/>
    </source>
</evidence>
<keyword evidence="6" id="KW-0238">DNA-binding</keyword>
<dbReference type="Pfam" id="PF02899">
    <property type="entry name" value="Phage_int_SAM_1"/>
    <property type="match status" value="1"/>
</dbReference>
<evidence type="ECO:0000256" key="3">
    <source>
        <dbReference type="ARBA" id="ARBA00022618"/>
    </source>
</evidence>
<comment type="caution">
    <text evidence="12">The sequence shown here is derived from an EMBL/GenBank/DDBJ whole genome shotgun (WGS) entry which is preliminary data.</text>
</comment>
<dbReference type="InterPro" id="IPR050090">
    <property type="entry name" value="Tyrosine_recombinase_XerCD"/>
</dbReference>
<dbReference type="GO" id="GO:0005737">
    <property type="term" value="C:cytoplasm"/>
    <property type="evidence" value="ECO:0007669"/>
    <property type="project" value="UniProtKB-SubCell"/>
</dbReference>
<evidence type="ECO:0000256" key="2">
    <source>
        <dbReference type="ARBA" id="ARBA00022490"/>
    </source>
</evidence>
<keyword evidence="8" id="KW-0131">Cell cycle</keyword>
<dbReference type="Gene3D" id="1.10.443.10">
    <property type="entry name" value="Intergrase catalytic core"/>
    <property type="match status" value="1"/>
</dbReference>
<dbReference type="GO" id="GO:0007059">
    <property type="term" value="P:chromosome segregation"/>
    <property type="evidence" value="ECO:0007669"/>
    <property type="project" value="UniProtKB-KW"/>
</dbReference>
<dbReference type="HAMAP" id="MF_01808">
    <property type="entry name" value="Recomb_XerC_XerD"/>
    <property type="match status" value="1"/>
</dbReference>
<dbReference type="InterPro" id="IPR023009">
    <property type="entry name" value="Tyrosine_recombinase_XerC/XerD"/>
</dbReference>
<dbReference type="PANTHER" id="PTHR30349:SF81">
    <property type="entry name" value="TYROSINE RECOMBINASE XERC"/>
    <property type="match status" value="1"/>
</dbReference>
<keyword evidence="5" id="KW-0229">DNA integration</keyword>
<evidence type="ECO:0000256" key="5">
    <source>
        <dbReference type="ARBA" id="ARBA00022908"/>
    </source>
</evidence>
<dbReference type="PROSITE" id="PS51898">
    <property type="entry name" value="TYR_RECOMBINASE"/>
    <property type="match status" value="1"/>
</dbReference>
<dbReference type="GO" id="GO:0015074">
    <property type="term" value="P:DNA integration"/>
    <property type="evidence" value="ECO:0007669"/>
    <property type="project" value="UniProtKB-KW"/>
</dbReference>
<reference evidence="12" key="1">
    <citation type="submission" date="2016-10" db="EMBL/GenBank/DDBJ databases">
        <title>Sequence of Gallionella enrichment culture.</title>
        <authorList>
            <person name="Poehlein A."/>
            <person name="Muehling M."/>
            <person name="Daniel R."/>
        </authorList>
    </citation>
    <scope>NUCLEOTIDE SEQUENCE</scope>
</reference>
<name>A0A1J5QD12_9ZZZZ</name>
<dbReference type="GO" id="GO:0003677">
    <property type="term" value="F:DNA binding"/>
    <property type="evidence" value="ECO:0007669"/>
    <property type="project" value="UniProtKB-KW"/>
</dbReference>
<dbReference type="GO" id="GO:0006310">
    <property type="term" value="P:DNA recombination"/>
    <property type="evidence" value="ECO:0007669"/>
    <property type="project" value="UniProtKB-KW"/>
</dbReference>
<dbReference type="GO" id="GO:0051301">
    <property type="term" value="P:cell division"/>
    <property type="evidence" value="ECO:0007669"/>
    <property type="project" value="UniProtKB-KW"/>
</dbReference>
<dbReference type="PROSITE" id="PS51900">
    <property type="entry name" value="CB"/>
    <property type="match status" value="1"/>
</dbReference>
<dbReference type="InterPro" id="IPR004107">
    <property type="entry name" value="Integrase_SAM-like_N"/>
</dbReference>
<proteinExistence type="inferred from homology"/>
<dbReference type="EMBL" id="MLJW01000916">
    <property type="protein sequence ID" value="OIQ81505.1"/>
    <property type="molecule type" value="Genomic_DNA"/>
</dbReference>
<evidence type="ECO:0000256" key="4">
    <source>
        <dbReference type="ARBA" id="ARBA00022829"/>
    </source>
</evidence>
<feature type="region of interest" description="Disordered" evidence="9">
    <location>
        <begin position="1"/>
        <end position="21"/>
    </location>
</feature>
<feature type="domain" description="Tyr recombinase" evidence="10">
    <location>
        <begin position="125"/>
        <end position="331"/>
    </location>
</feature>
<evidence type="ECO:0000256" key="1">
    <source>
        <dbReference type="ARBA" id="ARBA00004496"/>
    </source>
</evidence>
<evidence type="ECO:0000259" key="10">
    <source>
        <dbReference type="PROSITE" id="PS51898"/>
    </source>
</evidence>
<comment type="subcellular location">
    <subcellularLocation>
        <location evidence="1">Cytoplasm</location>
    </subcellularLocation>
</comment>
<dbReference type="PANTHER" id="PTHR30349">
    <property type="entry name" value="PHAGE INTEGRASE-RELATED"/>
    <property type="match status" value="1"/>
</dbReference>
<keyword evidence="4" id="KW-0159">Chromosome partition</keyword>
<dbReference type="InterPro" id="IPR002104">
    <property type="entry name" value="Integrase_catalytic"/>
</dbReference>
<keyword evidence="7" id="KW-0233">DNA recombination</keyword>
<evidence type="ECO:0000256" key="7">
    <source>
        <dbReference type="ARBA" id="ARBA00023172"/>
    </source>
</evidence>